<evidence type="ECO:0000313" key="6">
    <source>
        <dbReference type="Proteomes" id="UP000078512"/>
    </source>
</evidence>
<proteinExistence type="predicted"/>
<feature type="compositionally biased region" description="Low complexity" evidence="4">
    <location>
        <begin position="93"/>
        <end position="128"/>
    </location>
</feature>
<evidence type="ECO:0000256" key="1">
    <source>
        <dbReference type="ARBA" id="ARBA00022737"/>
    </source>
</evidence>
<feature type="repeat" description="ANK" evidence="3">
    <location>
        <begin position="502"/>
        <end position="534"/>
    </location>
</feature>
<dbReference type="Proteomes" id="UP000078512">
    <property type="component" value="Unassembled WGS sequence"/>
</dbReference>
<evidence type="ECO:0000313" key="5">
    <source>
        <dbReference type="EMBL" id="OAQ36363.1"/>
    </source>
</evidence>
<protein>
    <submittedName>
        <fullName evidence="5">Ankyrin</fullName>
    </submittedName>
</protein>
<feature type="compositionally biased region" description="Low complexity" evidence="4">
    <location>
        <begin position="212"/>
        <end position="229"/>
    </location>
</feature>
<dbReference type="PANTHER" id="PTHR23206">
    <property type="entry name" value="MASK PROTEIN"/>
    <property type="match status" value="1"/>
</dbReference>
<dbReference type="SMART" id="SM00248">
    <property type="entry name" value="ANK"/>
    <property type="match status" value="6"/>
</dbReference>
<organism evidence="5 6">
    <name type="scientific">Linnemannia elongata AG-77</name>
    <dbReference type="NCBI Taxonomy" id="1314771"/>
    <lineage>
        <taxon>Eukaryota</taxon>
        <taxon>Fungi</taxon>
        <taxon>Fungi incertae sedis</taxon>
        <taxon>Mucoromycota</taxon>
        <taxon>Mortierellomycotina</taxon>
        <taxon>Mortierellomycetes</taxon>
        <taxon>Mortierellales</taxon>
        <taxon>Mortierellaceae</taxon>
        <taxon>Linnemannia</taxon>
    </lineage>
</organism>
<feature type="repeat" description="ANK" evidence="3">
    <location>
        <begin position="472"/>
        <end position="504"/>
    </location>
</feature>
<feature type="compositionally biased region" description="Polar residues" evidence="4">
    <location>
        <begin position="129"/>
        <end position="138"/>
    </location>
</feature>
<gene>
    <name evidence="5" type="ORF">K457DRAFT_12859</name>
</gene>
<dbReference type="STRING" id="1314771.A0A197KGS7"/>
<feature type="compositionally biased region" description="Polar residues" evidence="4">
    <location>
        <begin position="1"/>
        <end position="17"/>
    </location>
</feature>
<name>A0A197KGS7_9FUNG</name>
<evidence type="ECO:0000256" key="3">
    <source>
        <dbReference type="PROSITE-ProRule" id="PRU00023"/>
    </source>
</evidence>
<sequence length="798" mass="86107">MSMETTSPSSQIVNEQPTGVRETTSTPTVTIIPSHSSTSSSTLNDEPLEDLSLLDLSSASPSFSEANQSTSSPTPTVVVVHSLVSSTATTELSVTGTTSSLSAAQASSSPTTTATTNSTTHTTLLANSVNSRPASQQPLSTTSSKTSSLSTTHSSKNIDKNTLPPMYSSTGTFFTTTTARIGQEKEEREPREQENDESDRRDEATSTIAIASSDCCSPSSSSPSFLSRSSFGSQPYLQYQQQVQLPPQQQQHRLKTQTVVNLLDLPTEILQEILCRLTEPRSFIRSCRQILQFSKSPSLRARYLWLRHGPDQVLTRKVVELHKLTTSILTAPVALLLVAMGASYRDPEEFIFRWACSKGHVDLVMKLLKSEPAIDLGFRSDWFLREAAKNGRQSVVATLLAQQDYTPSESGLNKAFEAAYEQSSCDTVKALLDYAEARGALLEQGSTQFHSVVPSTRRARRVLAGGLSIQKDADKALRYAVRGNDIEMVKLLMDYEADVHAFNEEAVLVAAQKGHVEILKLLIQAGADIETKAGAPLRQASESGHAEAVRVLCESGADTMWGGCSALRNAASQGFDQIIATLLDHGANVNIHEGTPLQLACKHGHEAAVRVLLRYGANHRLDDGAAYKLALEANNETINVLLIQAETAMRAKERELERILQQQGPMWLAQQTWFPAHHAHARTFSEPHLHHVSAASLASLATSLATSPLMTGNGGMFISQSGVSGTGAGVGGVNMAMGGGVGNGVTGPEFLSRGHKRYYSQMSNPLSVADLFRSGSVCGLVALDDEIRARQRSESNRL</sequence>
<feature type="region of interest" description="Disordered" evidence="4">
    <location>
        <begin position="93"/>
        <end position="229"/>
    </location>
</feature>
<keyword evidence="2 3" id="KW-0040">ANK repeat</keyword>
<dbReference type="PANTHER" id="PTHR23206:SF8">
    <property type="entry name" value="ANKYRIN REPEAT AND KH DOMAIN-CONTAINING 1"/>
    <property type="match status" value="1"/>
</dbReference>
<dbReference type="InterPro" id="IPR051631">
    <property type="entry name" value="Ankyrin-KH/SAM_domain"/>
</dbReference>
<dbReference type="PROSITE" id="PS50088">
    <property type="entry name" value="ANK_REPEAT"/>
    <property type="match status" value="4"/>
</dbReference>
<feature type="compositionally biased region" description="Low complexity" evidence="4">
    <location>
        <begin position="139"/>
        <end position="155"/>
    </location>
</feature>
<keyword evidence="6" id="KW-1185">Reference proteome</keyword>
<dbReference type="EMBL" id="KV442012">
    <property type="protein sequence ID" value="OAQ36363.1"/>
    <property type="molecule type" value="Genomic_DNA"/>
</dbReference>
<feature type="repeat" description="ANK" evidence="3">
    <location>
        <begin position="592"/>
        <end position="624"/>
    </location>
</feature>
<evidence type="ECO:0000256" key="2">
    <source>
        <dbReference type="ARBA" id="ARBA00023043"/>
    </source>
</evidence>
<dbReference type="PROSITE" id="PS50297">
    <property type="entry name" value="ANK_REP_REGION"/>
    <property type="match status" value="3"/>
</dbReference>
<feature type="region of interest" description="Disordered" evidence="4">
    <location>
        <begin position="1"/>
        <end position="50"/>
    </location>
</feature>
<feature type="compositionally biased region" description="Low complexity" evidence="4">
    <location>
        <begin position="23"/>
        <end position="50"/>
    </location>
</feature>
<dbReference type="Gene3D" id="1.25.40.20">
    <property type="entry name" value="Ankyrin repeat-containing domain"/>
    <property type="match status" value="1"/>
</dbReference>
<dbReference type="Pfam" id="PF12796">
    <property type="entry name" value="Ank_2"/>
    <property type="match status" value="2"/>
</dbReference>
<evidence type="ECO:0000256" key="4">
    <source>
        <dbReference type="SAM" id="MobiDB-lite"/>
    </source>
</evidence>
<accession>A0A197KGS7</accession>
<dbReference type="SUPFAM" id="SSF48403">
    <property type="entry name" value="Ankyrin repeat"/>
    <property type="match status" value="1"/>
</dbReference>
<keyword evidence="1" id="KW-0677">Repeat</keyword>
<dbReference type="InterPro" id="IPR002110">
    <property type="entry name" value="Ankyrin_rpt"/>
</dbReference>
<dbReference type="OrthoDB" id="194358at2759"/>
<dbReference type="InterPro" id="IPR036770">
    <property type="entry name" value="Ankyrin_rpt-contain_sf"/>
</dbReference>
<reference evidence="5 6" key="1">
    <citation type="submission" date="2016-05" db="EMBL/GenBank/DDBJ databases">
        <title>Genome sequencing reveals origins of a unique bacterial endosymbiosis in the earliest lineages of terrestrial Fungi.</title>
        <authorList>
            <consortium name="DOE Joint Genome Institute"/>
            <person name="Uehling J."/>
            <person name="Gryganskyi A."/>
            <person name="Hameed K."/>
            <person name="Tschaplinski T."/>
            <person name="Misztal P."/>
            <person name="Wu S."/>
            <person name="Desiro A."/>
            <person name="Vande Pol N."/>
            <person name="Du Z.-Y."/>
            <person name="Zienkiewicz A."/>
            <person name="Zienkiewicz K."/>
            <person name="Morin E."/>
            <person name="Tisserant E."/>
            <person name="Splivallo R."/>
            <person name="Hainaut M."/>
            <person name="Henrissat B."/>
            <person name="Ohm R."/>
            <person name="Kuo A."/>
            <person name="Yan J."/>
            <person name="Lipzen A."/>
            <person name="Nolan M."/>
            <person name="Labutti K."/>
            <person name="Barry K."/>
            <person name="Goldstein A."/>
            <person name="Labbe J."/>
            <person name="Schadt C."/>
            <person name="Tuskan G."/>
            <person name="Grigoriev I."/>
            <person name="Martin F."/>
            <person name="Vilgalys R."/>
            <person name="Bonito G."/>
        </authorList>
    </citation>
    <scope>NUCLEOTIDE SEQUENCE [LARGE SCALE GENOMIC DNA]</scope>
    <source>
        <strain evidence="5 6">AG-77</strain>
    </source>
</reference>
<dbReference type="AlphaFoldDB" id="A0A197KGS7"/>
<feature type="repeat" description="ANK" evidence="3">
    <location>
        <begin position="562"/>
        <end position="594"/>
    </location>
</feature>
<feature type="compositionally biased region" description="Basic and acidic residues" evidence="4">
    <location>
        <begin position="182"/>
        <end position="204"/>
    </location>
</feature>